<accession>A0ACC3C958</accession>
<organism evidence="1 2">
    <name type="scientific">Pyropia yezoensis</name>
    <name type="common">Susabi-nori</name>
    <name type="synonym">Porphyra yezoensis</name>
    <dbReference type="NCBI Taxonomy" id="2788"/>
    <lineage>
        <taxon>Eukaryota</taxon>
        <taxon>Rhodophyta</taxon>
        <taxon>Bangiophyceae</taxon>
        <taxon>Bangiales</taxon>
        <taxon>Bangiaceae</taxon>
        <taxon>Pyropia</taxon>
    </lineage>
</organism>
<dbReference type="EMBL" id="CM020619">
    <property type="protein sequence ID" value="KAK1866839.1"/>
    <property type="molecule type" value="Genomic_DNA"/>
</dbReference>
<comment type="caution">
    <text evidence="1">The sequence shown here is derived from an EMBL/GenBank/DDBJ whole genome shotgun (WGS) entry which is preliminary data.</text>
</comment>
<evidence type="ECO:0000313" key="1">
    <source>
        <dbReference type="EMBL" id="KAK1866839.1"/>
    </source>
</evidence>
<dbReference type="Proteomes" id="UP000798662">
    <property type="component" value="Chromosome 2"/>
</dbReference>
<evidence type="ECO:0000313" key="2">
    <source>
        <dbReference type="Proteomes" id="UP000798662"/>
    </source>
</evidence>
<protein>
    <submittedName>
        <fullName evidence="1">Uncharacterized protein</fullName>
    </submittedName>
</protein>
<sequence length="118" mass="13510">MKKYFLNASSARRSQQDYIARRALWCYGNAKCVKRVKEVLGERPKTDKRLDSREVWSNEDFFAPAMDVDKVKPAARSLMLNMALEWTGVPDERGRATSAPELAAAAARVGRIYPFRRQ</sequence>
<proteinExistence type="predicted"/>
<gene>
    <name evidence="1" type="ORF">I4F81_009351</name>
</gene>
<name>A0ACC3C958_PYRYE</name>
<keyword evidence="2" id="KW-1185">Reference proteome</keyword>
<reference evidence="1" key="1">
    <citation type="submission" date="2019-11" db="EMBL/GenBank/DDBJ databases">
        <title>Nori genome reveals adaptations in red seaweeds to the harsh intertidal environment.</title>
        <authorList>
            <person name="Wang D."/>
            <person name="Mao Y."/>
        </authorList>
    </citation>
    <scope>NUCLEOTIDE SEQUENCE</scope>
    <source>
        <tissue evidence="1">Gametophyte</tissue>
    </source>
</reference>